<dbReference type="Pfam" id="PF00768">
    <property type="entry name" value="Peptidase_S11"/>
    <property type="match status" value="1"/>
</dbReference>
<gene>
    <name evidence="11" type="ORF">ESZ47_08625</name>
</gene>
<evidence type="ECO:0000256" key="6">
    <source>
        <dbReference type="ARBA" id="ARBA00023316"/>
    </source>
</evidence>
<keyword evidence="11" id="KW-0645">Protease</keyword>
<evidence type="ECO:0000256" key="5">
    <source>
        <dbReference type="ARBA" id="ARBA00022984"/>
    </source>
</evidence>
<evidence type="ECO:0000256" key="8">
    <source>
        <dbReference type="PIRSR" id="PIRSR618044-2"/>
    </source>
</evidence>
<name>A0A6P2CMD9_9LACO</name>
<keyword evidence="2" id="KW-0732">Signal</keyword>
<dbReference type="Gene3D" id="3.40.710.10">
    <property type="entry name" value="DD-peptidase/beta-lactamase superfamily"/>
    <property type="match status" value="1"/>
</dbReference>
<keyword evidence="11" id="KW-0121">Carboxypeptidase</keyword>
<dbReference type="PRINTS" id="PR00725">
    <property type="entry name" value="DADACBPTASE1"/>
</dbReference>
<accession>A0A6P2CMD9</accession>
<dbReference type="InterPro" id="IPR001967">
    <property type="entry name" value="Peptidase_S11_N"/>
</dbReference>
<dbReference type="GO" id="GO:0008800">
    <property type="term" value="F:beta-lactamase activity"/>
    <property type="evidence" value="ECO:0007669"/>
    <property type="project" value="InterPro"/>
</dbReference>
<proteinExistence type="inferred from homology"/>
<keyword evidence="3" id="KW-0378">Hydrolase</keyword>
<dbReference type="InterPro" id="IPR018044">
    <property type="entry name" value="Peptidase_S11"/>
</dbReference>
<dbReference type="InterPro" id="IPR000871">
    <property type="entry name" value="Beta-lactam_class-A"/>
</dbReference>
<evidence type="ECO:0000256" key="3">
    <source>
        <dbReference type="ARBA" id="ARBA00022801"/>
    </source>
</evidence>
<feature type="binding site" evidence="8">
    <location>
        <position position="248"/>
    </location>
    <ligand>
        <name>substrate</name>
    </ligand>
</feature>
<dbReference type="RefSeq" id="WP_148606581.1">
    <property type="nucleotide sequence ID" value="NZ_BSUV01000001.1"/>
</dbReference>
<protein>
    <submittedName>
        <fullName evidence="11">D-alanyl-D-alanine carboxypeptidase</fullName>
    </submittedName>
</protein>
<evidence type="ECO:0000256" key="2">
    <source>
        <dbReference type="ARBA" id="ARBA00022729"/>
    </source>
</evidence>
<sequence length="298" mass="32751">MKKSKAVVIIFVVICGLIYPMNGKQPQAALKSKTVKQLKTTARAAVVMDIDQNKIISEKNDKQPLAIASISKLMTGYLVLKKIPLTTVVQPTTNTMAIGEESNLSSVNLSSNETYSADELLQAALQLSANDAAIALGDQVSGTQTKFVRLMTKTSQSWGLTSAKWYNAAGIQNDETLDDGIAAANRAENTMSARDVAIMTRKILAKEPKIKNILNEPQIQFDDESQDTNFVLMQNYFENTKYTVTGAKLGVSEKSGVSYVGLFTYQGKHYITVVLHADRYTNVPAVFRETKRILNQTI</sequence>
<evidence type="ECO:0000256" key="4">
    <source>
        <dbReference type="ARBA" id="ARBA00022960"/>
    </source>
</evidence>
<reference evidence="11 12" key="1">
    <citation type="submission" date="2019-01" db="EMBL/GenBank/DDBJ databases">
        <title>Leuconostoc litchii sp. nov., a novel lactic acid bacterium isolated from lychee.</title>
        <authorList>
            <person name="Wang L.-T."/>
        </authorList>
    </citation>
    <scope>NUCLEOTIDE SEQUENCE [LARGE SCALE GENOMIC DNA]</scope>
    <source>
        <strain evidence="11 12">MB7</strain>
    </source>
</reference>
<comment type="similarity">
    <text evidence="1 9">Belongs to the peptidase S11 family.</text>
</comment>
<feature type="active site" description="Acyl-ester intermediate" evidence="7">
    <location>
        <position position="69"/>
    </location>
</feature>
<dbReference type="GO" id="GO:0006508">
    <property type="term" value="P:proteolysis"/>
    <property type="evidence" value="ECO:0007669"/>
    <property type="project" value="InterPro"/>
</dbReference>
<dbReference type="GO" id="GO:0071555">
    <property type="term" value="P:cell wall organization"/>
    <property type="evidence" value="ECO:0007669"/>
    <property type="project" value="UniProtKB-KW"/>
</dbReference>
<keyword evidence="5" id="KW-0573">Peptidoglycan synthesis</keyword>
<dbReference type="PANTHER" id="PTHR35333:SF3">
    <property type="entry name" value="BETA-LACTAMASE-TYPE TRANSPEPTIDASE FOLD CONTAINING PROTEIN"/>
    <property type="match status" value="1"/>
</dbReference>
<comment type="caution">
    <text evidence="11">The sequence shown here is derived from an EMBL/GenBank/DDBJ whole genome shotgun (WGS) entry which is preliminary data.</text>
</comment>
<dbReference type="PANTHER" id="PTHR35333">
    <property type="entry name" value="BETA-LACTAMASE"/>
    <property type="match status" value="1"/>
</dbReference>
<dbReference type="GO" id="GO:0008360">
    <property type="term" value="P:regulation of cell shape"/>
    <property type="evidence" value="ECO:0007669"/>
    <property type="project" value="UniProtKB-KW"/>
</dbReference>
<dbReference type="GO" id="GO:0009002">
    <property type="term" value="F:serine-type D-Ala-D-Ala carboxypeptidase activity"/>
    <property type="evidence" value="ECO:0007669"/>
    <property type="project" value="InterPro"/>
</dbReference>
<dbReference type="Proteomes" id="UP000442244">
    <property type="component" value="Unassembled WGS sequence"/>
</dbReference>
<evidence type="ECO:0000256" key="9">
    <source>
        <dbReference type="RuleBase" id="RU004016"/>
    </source>
</evidence>
<feature type="active site" description="Proton acceptor" evidence="7">
    <location>
        <position position="72"/>
    </location>
</feature>
<evidence type="ECO:0000259" key="10">
    <source>
        <dbReference type="Pfam" id="PF00768"/>
    </source>
</evidence>
<keyword evidence="6" id="KW-0961">Cell wall biogenesis/degradation</keyword>
<keyword evidence="4" id="KW-0133">Cell shape</keyword>
<dbReference type="AlphaFoldDB" id="A0A6P2CMD9"/>
<evidence type="ECO:0000313" key="12">
    <source>
        <dbReference type="Proteomes" id="UP000442244"/>
    </source>
</evidence>
<dbReference type="SUPFAM" id="SSF56601">
    <property type="entry name" value="beta-lactamase/transpeptidase-like"/>
    <property type="match status" value="1"/>
</dbReference>
<evidence type="ECO:0000313" key="11">
    <source>
        <dbReference type="EMBL" id="TYC46087.1"/>
    </source>
</evidence>
<dbReference type="OrthoDB" id="9791132at2"/>
<dbReference type="GO" id="GO:0046677">
    <property type="term" value="P:response to antibiotic"/>
    <property type="evidence" value="ECO:0007669"/>
    <property type="project" value="InterPro"/>
</dbReference>
<evidence type="ECO:0000256" key="1">
    <source>
        <dbReference type="ARBA" id="ARBA00007164"/>
    </source>
</evidence>
<organism evidence="11 12">
    <name type="scientific">Leuconostoc litchii</name>
    <dbReference type="NCBI Taxonomy" id="1981069"/>
    <lineage>
        <taxon>Bacteria</taxon>
        <taxon>Bacillati</taxon>
        <taxon>Bacillota</taxon>
        <taxon>Bacilli</taxon>
        <taxon>Lactobacillales</taxon>
        <taxon>Lactobacillaceae</taxon>
        <taxon>Leuconostoc</taxon>
    </lineage>
</organism>
<dbReference type="InterPro" id="IPR012338">
    <property type="entry name" value="Beta-lactam/transpept-like"/>
</dbReference>
<dbReference type="GO" id="GO:0009252">
    <property type="term" value="P:peptidoglycan biosynthetic process"/>
    <property type="evidence" value="ECO:0007669"/>
    <property type="project" value="UniProtKB-KW"/>
</dbReference>
<keyword evidence="12" id="KW-1185">Reference proteome</keyword>
<evidence type="ECO:0000256" key="7">
    <source>
        <dbReference type="PIRSR" id="PIRSR618044-1"/>
    </source>
</evidence>
<dbReference type="EMBL" id="SDGY01000008">
    <property type="protein sequence ID" value="TYC46087.1"/>
    <property type="molecule type" value="Genomic_DNA"/>
</dbReference>
<feature type="active site" evidence="7">
    <location>
        <position position="128"/>
    </location>
</feature>
<feature type="domain" description="Peptidase S11 D-alanyl-D-alanine carboxypeptidase A N-terminal" evidence="10">
    <location>
        <begin position="33"/>
        <end position="278"/>
    </location>
</feature>
<dbReference type="GO" id="GO:0030655">
    <property type="term" value="P:beta-lactam antibiotic catabolic process"/>
    <property type="evidence" value="ECO:0007669"/>
    <property type="project" value="InterPro"/>
</dbReference>